<evidence type="ECO:0000256" key="3">
    <source>
        <dbReference type="ARBA" id="ARBA00023098"/>
    </source>
</evidence>
<keyword evidence="2" id="KW-0442">Lipid degradation</keyword>
<evidence type="ECO:0000256" key="4">
    <source>
        <dbReference type="SAM" id="MobiDB-lite"/>
    </source>
</evidence>
<sequence>MRIAPPHAPAPVQSPAEPSPQVLHDADPIRRALLRRASALTLGTTAAALGAWPARAAPEAQAQAQAQAEGGVTQGHWHDRSRLRDIPWRLRLPEGDGPVALVVFSHGLGGSLDGGTEWAQAWAEAGLATLHLQHAGSDRAIWRGGLPAVKAAASAEQLVERAHDVQFAVEQLLKLRQDRSGPWSRVRPEALGMAGHSFGAQTTLAVAGRDYQVRGAPDLSESHFKAFAAFSPSVGHGAGGIKGITRPMLCLTGSLDGNPLGQERDGRYRRAVYDALPAGAKAQLWLEGADHMSFGGGGERGAGFGQRLLGRPRERAPERLAAHHAALIKSITTDWWRWRLLEDEDAMTRLKAPKGLGPDDEWLQG</sequence>
<protein>
    <recommendedName>
        <fullName evidence="7">Acetylhydrolase</fullName>
    </recommendedName>
</protein>
<keyword evidence="3" id="KW-0443">Lipid metabolism</keyword>
<evidence type="ECO:0000313" key="6">
    <source>
        <dbReference type="Proteomes" id="UP000231501"/>
    </source>
</evidence>
<dbReference type="InterPro" id="IPR029058">
    <property type="entry name" value="AB_hydrolase_fold"/>
</dbReference>
<gene>
    <name evidence="5" type="ORF">CS062_12570</name>
</gene>
<dbReference type="RefSeq" id="WP_099861982.1">
    <property type="nucleotide sequence ID" value="NZ_PEOG01000030.1"/>
</dbReference>
<dbReference type="PANTHER" id="PTHR10272">
    <property type="entry name" value="PLATELET-ACTIVATING FACTOR ACETYLHYDROLASE"/>
    <property type="match status" value="1"/>
</dbReference>
<dbReference type="OrthoDB" id="192696at2"/>
<evidence type="ECO:0008006" key="7">
    <source>
        <dbReference type="Google" id="ProtNLM"/>
    </source>
</evidence>
<evidence type="ECO:0000313" key="5">
    <source>
        <dbReference type="EMBL" id="PIM52832.1"/>
    </source>
</evidence>
<dbReference type="GO" id="GO:0003847">
    <property type="term" value="F:1-alkyl-2-acetylglycerophosphocholine esterase activity"/>
    <property type="evidence" value="ECO:0007669"/>
    <property type="project" value="TreeGrafter"/>
</dbReference>
<organism evidence="5 6">
    <name type="scientific">Roseateles chitinivorans</name>
    <dbReference type="NCBI Taxonomy" id="2917965"/>
    <lineage>
        <taxon>Bacteria</taxon>
        <taxon>Pseudomonadati</taxon>
        <taxon>Pseudomonadota</taxon>
        <taxon>Betaproteobacteria</taxon>
        <taxon>Burkholderiales</taxon>
        <taxon>Sphaerotilaceae</taxon>
        <taxon>Roseateles</taxon>
    </lineage>
</organism>
<dbReference type="EMBL" id="PEOG01000030">
    <property type="protein sequence ID" value="PIM52832.1"/>
    <property type="molecule type" value="Genomic_DNA"/>
</dbReference>
<evidence type="ECO:0000256" key="2">
    <source>
        <dbReference type="ARBA" id="ARBA00022963"/>
    </source>
</evidence>
<keyword evidence="6" id="KW-1185">Reference proteome</keyword>
<dbReference type="PROSITE" id="PS51318">
    <property type="entry name" value="TAT"/>
    <property type="match status" value="1"/>
</dbReference>
<dbReference type="Gene3D" id="3.40.50.1820">
    <property type="entry name" value="alpha/beta hydrolase"/>
    <property type="match status" value="1"/>
</dbReference>
<reference evidence="5 6" key="1">
    <citation type="submission" date="2017-11" db="EMBL/GenBank/DDBJ databases">
        <title>Draft genome sequence of Mitsuaria sp. HWN-4.</title>
        <authorList>
            <person name="Gundlapally S.R."/>
        </authorList>
    </citation>
    <scope>NUCLEOTIDE SEQUENCE [LARGE SCALE GENOMIC DNA]</scope>
    <source>
        <strain evidence="5 6">HWN-4</strain>
    </source>
</reference>
<feature type="region of interest" description="Disordered" evidence="4">
    <location>
        <begin position="1"/>
        <end position="23"/>
    </location>
</feature>
<keyword evidence="1" id="KW-0378">Hydrolase</keyword>
<dbReference type="Proteomes" id="UP000231501">
    <property type="component" value="Unassembled WGS sequence"/>
</dbReference>
<dbReference type="SUPFAM" id="SSF53474">
    <property type="entry name" value="alpha/beta-Hydrolases"/>
    <property type="match status" value="1"/>
</dbReference>
<dbReference type="AlphaFoldDB" id="A0A2G9C918"/>
<evidence type="ECO:0000256" key="1">
    <source>
        <dbReference type="ARBA" id="ARBA00022801"/>
    </source>
</evidence>
<dbReference type="PANTHER" id="PTHR10272:SF0">
    <property type="entry name" value="PLATELET-ACTIVATING FACTOR ACETYLHYDROLASE"/>
    <property type="match status" value="1"/>
</dbReference>
<proteinExistence type="predicted"/>
<accession>A0A2G9C918</accession>
<dbReference type="GO" id="GO:0016042">
    <property type="term" value="P:lipid catabolic process"/>
    <property type="evidence" value="ECO:0007669"/>
    <property type="project" value="UniProtKB-KW"/>
</dbReference>
<comment type="caution">
    <text evidence="5">The sequence shown here is derived from an EMBL/GenBank/DDBJ whole genome shotgun (WGS) entry which is preliminary data.</text>
</comment>
<name>A0A2G9C918_9BURK</name>
<dbReference type="InterPro" id="IPR006311">
    <property type="entry name" value="TAT_signal"/>
</dbReference>